<dbReference type="KEGG" id="sbk:SHEWBE_0982"/>
<dbReference type="RefSeq" id="WP_112351652.1">
    <property type="nucleotide sequence ID" value="NZ_LS483452.1"/>
</dbReference>
<dbReference type="Proteomes" id="UP000250123">
    <property type="component" value="Chromosome SHEWBE"/>
</dbReference>
<name>A0A330LYG3_9GAMM</name>
<dbReference type="AlphaFoldDB" id="A0A330LYG3"/>
<dbReference type="PANTHER" id="PTHR40590:SF1">
    <property type="entry name" value="CYTOPLASMIC PROTEIN"/>
    <property type="match status" value="1"/>
</dbReference>
<dbReference type="OrthoDB" id="357294at2"/>
<reference evidence="2" key="1">
    <citation type="submission" date="2018-06" db="EMBL/GenBank/DDBJ databases">
        <authorList>
            <person name="Cea G.-C."/>
            <person name="William W."/>
        </authorList>
    </citation>
    <scope>NUCLEOTIDE SEQUENCE [LARGE SCALE GENOMIC DNA]</scope>
    <source>
        <strain evidence="2">DB21MT-2</strain>
    </source>
</reference>
<dbReference type="InterPro" id="IPR047111">
    <property type="entry name" value="YbaP-like"/>
</dbReference>
<evidence type="ECO:0000313" key="2">
    <source>
        <dbReference type="Proteomes" id="UP000250123"/>
    </source>
</evidence>
<proteinExistence type="predicted"/>
<dbReference type="EMBL" id="LS483452">
    <property type="protein sequence ID" value="SQH74951.1"/>
    <property type="molecule type" value="Genomic_DNA"/>
</dbReference>
<dbReference type="PANTHER" id="PTHR40590">
    <property type="entry name" value="CYTOPLASMIC PROTEIN-RELATED"/>
    <property type="match status" value="1"/>
</dbReference>
<dbReference type="CDD" id="cd14789">
    <property type="entry name" value="Tiki"/>
    <property type="match status" value="1"/>
</dbReference>
<dbReference type="Pfam" id="PF01963">
    <property type="entry name" value="TraB_PrgY_gumN"/>
    <property type="match status" value="1"/>
</dbReference>
<dbReference type="InterPro" id="IPR002816">
    <property type="entry name" value="TraB/PrgY/GumN_fam"/>
</dbReference>
<protein>
    <recommendedName>
        <fullName evidence="3">GumN family protein</fullName>
    </recommendedName>
</protein>
<evidence type="ECO:0000313" key="1">
    <source>
        <dbReference type="EMBL" id="SQH74951.1"/>
    </source>
</evidence>
<accession>A0A330LYG3</accession>
<evidence type="ECO:0008006" key="3">
    <source>
        <dbReference type="Google" id="ProtNLM"/>
    </source>
</evidence>
<gene>
    <name evidence="1" type="ORF">SHEWBE_0982</name>
</gene>
<sequence>MATSRHRLLVGVIWLAFSGFIASTQAAVEDRPPFFKIDYQGQTAYLLGSIHVGQADFYPMAPLIEAKFESAGSLVVEADAGSADIMALIKKYGLNKLAIDVETKTVLDAYCKPRGGVCAALSGFAPWLQSMQLGMNRFEELGYSAGYGVDQRFIANNQGRPLLELESTEFQFQLLSSFDEESQWAMVREAIESPDEDMHGLITAWRTGDVAHIAELMQGQMSDERDIFMLDKLLWQRNIDMAARIRELMQESGTQQPLFIIIGTGHLVGDRSIPMEMTQHGAKVKSCWQQACD</sequence>
<organism evidence="1 2">
    <name type="scientific">Shewanella benthica</name>
    <dbReference type="NCBI Taxonomy" id="43661"/>
    <lineage>
        <taxon>Bacteria</taxon>
        <taxon>Pseudomonadati</taxon>
        <taxon>Pseudomonadota</taxon>
        <taxon>Gammaproteobacteria</taxon>
        <taxon>Alteromonadales</taxon>
        <taxon>Shewanellaceae</taxon>
        <taxon>Shewanella</taxon>
    </lineage>
</organism>